<dbReference type="Proteomes" id="UP001497497">
    <property type="component" value="Unassembled WGS sequence"/>
</dbReference>
<dbReference type="InterPro" id="IPR001447">
    <property type="entry name" value="Arylamine_N-AcTrfase"/>
</dbReference>
<dbReference type="PANTHER" id="PTHR11786:SF0">
    <property type="entry name" value="ARYLAMINE N-ACETYLTRANSFERASE 4-RELATED"/>
    <property type="match status" value="1"/>
</dbReference>
<gene>
    <name evidence="3" type="ORF">GSLYS_00010726001</name>
</gene>
<keyword evidence="4" id="KW-1185">Reference proteome</keyword>
<dbReference type="Pfam" id="PF00797">
    <property type="entry name" value="Acetyltransf_2"/>
    <property type="match status" value="1"/>
</dbReference>
<protein>
    <recommendedName>
        <fullName evidence="2">arylamine N-acetyltransferase</fullName>
        <ecNumber evidence="2">2.3.1.5</ecNumber>
    </recommendedName>
</protein>
<accession>A0AAV2HXH8</accession>
<name>A0AAV2HXH8_LYMST</name>
<dbReference type="GO" id="GO:0004060">
    <property type="term" value="F:arylamine N-acetyltransferase activity"/>
    <property type="evidence" value="ECO:0007669"/>
    <property type="project" value="UniProtKB-EC"/>
</dbReference>
<dbReference type="EC" id="2.3.1.5" evidence="2"/>
<evidence type="ECO:0000256" key="1">
    <source>
        <dbReference type="ARBA" id="ARBA00006547"/>
    </source>
</evidence>
<dbReference type="InterPro" id="IPR038765">
    <property type="entry name" value="Papain-like_cys_pep_sf"/>
</dbReference>
<evidence type="ECO:0000313" key="4">
    <source>
        <dbReference type="Proteomes" id="UP001497497"/>
    </source>
</evidence>
<dbReference type="SUPFAM" id="SSF54001">
    <property type="entry name" value="Cysteine proteinases"/>
    <property type="match status" value="1"/>
</dbReference>
<sequence length="304" mass="34789">MDLFSRGEALNFLEHNLKVTNVQQRIISDRKALLDEVATNIQIHLVFQNLRLLSEPLEARHRPSFKEIKADLKLGIGGLCYNLNVAAYFLLKTIGFDAVLAHATCTSSTLFHDNHVVVYVRNVERTGDNFIVEVGFGFPTFRAVSLDFEKESPVYIDSFIEYKYIKYEGNILRMHRKGELVKGSTNTPDGVNFFLDGWRRFYFADPKRFTSNIEEFYEPFDQVFKNPSASPFHMSFRVIGFPGRKAIMVINEKTLIENDQGELISSNIEGGDEGIIQTVKKYFPVIPKELTRAALASWRNSTKL</sequence>
<organism evidence="3 4">
    <name type="scientific">Lymnaea stagnalis</name>
    <name type="common">Great pond snail</name>
    <name type="synonym">Helix stagnalis</name>
    <dbReference type="NCBI Taxonomy" id="6523"/>
    <lineage>
        <taxon>Eukaryota</taxon>
        <taxon>Metazoa</taxon>
        <taxon>Spiralia</taxon>
        <taxon>Lophotrochozoa</taxon>
        <taxon>Mollusca</taxon>
        <taxon>Gastropoda</taxon>
        <taxon>Heterobranchia</taxon>
        <taxon>Euthyneura</taxon>
        <taxon>Panpulmonata</taxon>
        <taxon>Hygrophila</taxon>
        <taxon>Lymnaeoidea</taxon>
        <taxon>Lymnaeidae</taxon>
        <taxon>Lymnaea</taxon>
    </lineage>
</organism>
<evidence type="ECO:0000313" key="3">
    <source>
        <dbReference type="EMBL" id="CAL1536813.1"/>
    </source>
</evidence>
<reference evidence="3 4" key="1">
    <citation type="submission" date="2024-04" db="EMBL/GenBank/DDBJ databases">
        <authorList>
            <consortium name="Genoscope - CEA"/>
            <person name="William W."/>
        </authorList>
    </citation>
    <scope>NUCLEOTIDE SEQUENCE [LARGE SCALE GENOMIC DNA]</scope>
</reference>
<dbReference type="Gene3D" id="3.30.2140.20">
    <property type="match status" value="1"/>
</dbReference>
<proteinExistence type="inferred from homology"/>
<comment type="caution">
    <text evidence="3">The sequence shown here is derived from an EMBL/GenBank/DDBJ whole genome shotgun (WGS) entry which is preliminary data.</text>
</comment>
<comment type="similarity">
    <text evidence="1">Belongs to the arylamine N-acetyltransferase family.</text>
</comment>
<dbReference type="EMBL" id="CAXITT010000240">
    <property type="protein sequence ID" value="CAL1536813.1"/>
    <property type="molecule type" value="Genomic_DNA"/>
</dbReference>
<dbReference type="AlphaFoldDB" id="A0AAV2HXH8"/>
<evidence type="ECO:0000256" key="2">
    <source>
        <dbReference type="ARBA" id="ARBA00012701"/>
    </source>
</evidence>
<dbReference type="InterPro" id="IPR053710">
    <property type="entry name" value="Arylamine_NAT_domain_sf"/>
</dbReference>
<dbReference type="PANTHER" id="PTHR11786">
    <property type="entry name" value="N-HYDROXYARYLAMINE O-ACETYLTRANSFERASE"/>
    <property type="match status" value="1"/>
</dbReference>